<keyword evidence="1" id="KW-0812">Transmembrane</keyword>
<keyword evidence="1" id="KW-0472">Membrane</keyword>
<reference evidence="2" key="1">
    <citation type="journal article" date="2020" name="New Phytol.">
        <title>Comparative genomics reveals dynamic genome evolution in host specialist ectomycorrhizal fungi.</title>
        <authorList>
            <person name="Lofgren L.A."/>
            <person name="Nguyen N.H."/>
            <person name="Vilgalys R."/>
            <person name="Ruytinx J."/>
            <person name="Liao H.L."/>
            <person name="Branco S."/>
            <person name="Kuo A."/>
            <person name="LaButti K."/>
            <person name="Lipzen A."/>
            <person name="Andreopoulos W."/>
            <person name="Pangilinan J."/>
            <person name="Riley R."/>
            <person name="Hundley H."/>
            <person name="Na H."/>
            <person name="Barry K."/>
            <person name="Grigoriev I.V."/>
            <person name="Stajich J.E."/>
            <person name="Kennedy P.G."/>
        </authorList>
    </citation>
    <scope>NUCLEOTIDE SEQUENCE</scope>
    <source>
        <strain evidence="2">DOB743</strain>
    </source>
</reference>
<keyword evidence="3" id="KW-1185">Reference proteome</keyword>
<organism evidence="2 3">
    <name type="scientific">Suillus placidus</name>
    <dbReference type="NCBI Taxonomy" id="48579"/>
    <lineage>
        <taxon>Eukaryota</taxon>
        <taxon>Fungi</taxon>
        <taxon>Dikarya</taxon>
        <taxon>Basidiomycota</taxon>
        <taxon>Agaricomycotina</taxon>
        <taxon>Agaricomycetes</taxon>
        <taxon>Agaricomycetidae</taxon>
        <taxon>Boletales</taxon>
        <taxon>Suillineae</taxon>
        <taxon>Suillaceae</taxon>
        <taxon>Suillus</taxon>
    </lineage>
</organism>
<comment type="caution">
    <text evidence="2">The sequence shown here is derived from an EMBL/GenBank/DDBJ whole genome shotgun (WGS) entry which is preliminary data.</text>
</comment>
<protein>
    <submittedName>
        <fullName evidence="2">Uncharacterized protein</fullName>
    </submittedName>
</protein>
<name>A0A9P6ZPZ5_9AGAM</name>
<evidence type="ECO:0000256" key="1">
    <source>
        <dbReference type="SAM" id="Phobius"/>
    </source>
</evidence>
<accession>A0A9P6ZPZ5</accession>
<feature type="transmembrane region" description="Helical" evidence="1">
    <location>
        <begin position="6"/>
        <end position="27"/>
    </location>
</feature>
<evidence type="ECO:0000313" key="2">
    <source>
        <dbReference type="EMBL" id="KAG1774095.1"/>
    </source>
</evidence>
<gene>
    <name evidence="2" type="ORF">EV702DRAFT_1126618</name>
</gene>
<keyword evidence="1" id="KW-1133">Transmembrane helix</keyword>
<sequence>MHNLPYVLLMWANTVFTVIVFGSANTVTQRLHLNEKDPAGTNQWHCCTFKLYALCCGFYSRIGARTWESCDTSCFRGIKRSVLTHVRNVWLSTSQKGQS</sequence>
<evidence type="ECO:0000313" key="3">
    <source>
        <dbReference type="Proteomes" id="UP000714275"/>
    </source>
</evidence>
<dbReference type="EMBL" id="JABBWD010000044">
    <property type="protein sequence ID" value="KAG1774095.1"/>
    <property type="molecule type" value="Genomic_DNA"/>
</dbReference>
<proteinExistence type="predicted"/>
<dbReference type="Proteomes" id="UP000714275">
    <property type="component" value="Unassembled WGS sequence"/>
</dbReference>
<dbReference type="AlphaFoldDB" id="A0A9P6ZPZ5"/>